<name>A0ABX0SDW7_9ACTN</name>
<comment type="caution">
    <text evidence="5">The sequence shown here is derived from an EMBL/GenBank/DDBJ whole genome shotgun (WGS) entry which is preliminary data.</text>
</comment>
<dbReference type="InterPro" id="IPR000794">
    <property type="entry name" value="Beta-ketoacyl_synthase"/>
</dbReference>
<organism evidence="5 6">
    <name type="scientific">Brooklawnia cerclae</name>
    <dbReference type="NCBI Taxonomy" id="349934"/>
    <lineage>
        <taxon>Bacteria</taxon>
        <taxon>Bacillati</taxon>
        <taxon>Actinomycetota</taxon>
        <taxon>Actinomycetes</taxon>
        <taxon>Propionibacteriales</taxon>
        <taxon>Propionibacteriaceae</taxon>
        <taxon>Brooklawnia</taxon>
    </lineage>
</organism>
<evidence type="ECO:0000256" key="1">
    <source>
        <dbReference type="ARBA" id="ARBA00008467"/>
    </source>
</evidence>
<dbReference type="Gene3D" id="3.40.47.10">
    <property type="match status" value="2"/>
</dbReference>
<dbReference type="InterPro" id="IPR016039">
    <property type="entry name" value="Thiolase-like"/>
</dbReference>
<dbReference type="RefSeq" id="WP_167165656.1">
    <property type="nucleotide sequence ID" value="NZ_BAAAOO010000015.1"/>
</dbReference>
<dbReference type="Proteomes" id="UP000749311">
    <property type="component" value="Unassembled WGS sequence"/>
</dbReference>
<dbReference type="Pfam" id="PF02801">
    <property type="entry name" value="Ketoacyl-synt_C"/>
    <property type="match status" value="1"/>
</dbReference>
<proteinExistence type="inferred from homology"/>
<evidence type="ECO:0000313" key="5">
    <source>
        <dbReference type="EMBL" id="NIH56598.1"/>
    </source>
</evidence>
<dbReference type="InterPro" id="IPR014030">
    <property type="entry name" value="Ketoacyl_synth_N"/>
</dbReference>
<reference evidence="5 6" key="1">
    <citation type="submission" date="2020-02" db="EMBL/GenBank/DDBJ databases">
        <title>Sequencing the genomes of 1000 actinobacteria strains.</title>
        <authorList>
            <person name="Klenk H.-P."/>
        </authorList>
    </citation>
    <scope>NUCLEOTIDE SEQUENCE [LARGE SCALE GENOMIC DNA]</scope>
    <source>
        <strain evidence="5 6">DSM 19609</strain>
    </source>
</reference>
<protein>
    <submittedName>
        <fullName evidence="5">Malonyl-ACP decarboxylase</fullName>
    </submittedName>
</protein>
<gene>
    <name evidence="5" type="ORF">FB473_001243</name>
</gene>
<dbReference type="Pfam" id="PF00109">
    <property type="entry name" value="ketoacyl-synt"/>
    <property type="match status" value="1"/>
</dbReference>
<dbReference type="PANTHER" id="PTHR11712">
    <property type="entry name" value="POLYKETIDE SYNTHASE-RELATED"/>
    <property type="match status" value="1"/>
</dbReference>
<evidence type="ECO:0000256" key="3">
    <source>
        <dbReference type="RuleBase" id="RU003694"/>
    </source>
</evidence>
<dbReference type="SUPFAM" id="SSF53901">
    <property type="entry name" value="Thiolase-like"/>
    <property type="match status" value="2"/>
</dbReference>
<keyword evidence="6" id="KW-1185">Reference proteome</keyword>
<dbReference type="InterPro" id="IPR020841">
    <property type="entry name" value="PKS_Beta-ketoAc_synthase_dom"/>
</dbReference>
<comment type="similarity">
    <text evidence="1 3">Belongs to the thiolase-like superfamily. Beta-ketoacyl-ACP synthases family.</text>
</comment>
<accession>A0ABX0SDW7</accession>
<dbReference type="PROSITE" id="PS52004">
    <property type="entry name" value="KS3_2"/>
    <property type="match status" value="1"/>
</dbReference>
<dbReference type="SMART" id="SM00825">
    <property type="entry name" value="PKS_KS"/>
    <property type="match status" value="1"/>
</dbReference>
<keyword evidence="2 3" id="KW-0808">Transferase</keyword>
<evidence type="ECO:0000259" key="4">
    <source>
        <dbReference type="PROSITE" id="PS52004"/>
    </source>
</evidence>
<sequence length="425" mass="43797">MPETPPPRPAITGMGVFCAGGYGTASLCETLRQAPAFDPASTDVLLAEIADEQRFTAHVGRLADDGTTGGVVLKATRRGRVADRLMLLAALEAWTSAGLSASTAEEAQRIGCVLAANNHFDRELETSFADRPGHARLVNPRERLACLDPYALGLLSRVFGFTGHSATVGSQSACSASAVVHAAGLLRSGLLDHCLVVAPAFFPSDSFREMLENLGIVSRIEGEAPVRPFDSSHAGTSQAPIAAAIVLSARPEHGPGTVTVEGVGSCLHRSTGTEPDLTGEVLAMRGALRDANLAPSDIGYVNAHATGTPRGDEVEALAIAEVFSGVARPPLVNGTKAIVGHGFNAAGLVGIVATCLQLTHGFVHDTPGLVDPIADLAWPGRGGTRAAADVDLAICNTFSFFGINTSVVLSSRNGCVGQGKGSHTS</sequence>
<dbReference type="InterPro" id="IPR014031">
    <property type="entry name" value="Ketoacyl_synth_C"/>
</dbReference>
<dbReference type="PANTHER" id="PTHR11712:SF336">
    <property type="entry name" value="3-OXOACYL-[ACYL-CARRIER-PROTEIN] SYNTHASE, MITOCHONDRIAL"/>
    <property type="match status" value="1"/>
</dbReference>
<evidence type="ECO:0000313" key="6">
    <source>
        <dbReference type="Proteomes" id="UP000749311"/>
    </source>
</evidence>
<feature type="domain" description="Ketosynthase family 3 (KS3)" evidence="4">
    <location>
        <begin position="6"/>
        <end position="411"/>
    </location>
</feature>
<dbReference type="EMBL" id="JAAMOZ010000001">
    <property type="protein sequence ID" value="NIH56598.1"/>
    <property type="molecule type" value="Genomic_DNA"/>
</dbReference>
<evidence type="ECO:0000256" key="2">
    <source>
        <dbReference type="ARBA" id="ARBA00022679"/>
    </source>
</evidence>